<proteinExistence type="inferred from homology"/>
<evidence type="ECO:0000256" key="1">
    <source>
        <dbReference type="ARBA" id="ARBA00004651"/>
    </source>
</evidence>
<evidence type="ECO:0000256" key="6">
    <source>
        <dbReference type="ARBA" id="ARBA00023136"/>
    </source>
</evidence>
<keyword evidence="4 7" id="KW-0812">Transmembrane</keyword>
<evidence type="ECO:0000256" key="5">
    <source>
        <dbReference type="ARBA" id="ARBA00022989"/>
    </source>
</evidence>
<accession>A0ABX0SIN2</accession>
<dbReference type="InterPro" id="IPR050366">
    <property type="entry name" value="BP-dependent_transpt_permease"/>
</dbReference>
<evidence type="ECO:0000259" key="9">
    <source>
        <dbReference type="PROSITE" id="PS50928"/>
    </source>
</evidence>
<sequence length="311" mass="32742">MTDTLNGVLPEAPASTPQATGHARLLGDRPHGPEEFKEGRWRAVGRHALHHPGVVLAWLVLLLVISWALFPSFFTSWSGIDGVPADKLQPPSLDHWFGTDQLGRDLYARLVYGAAQSLAATGGAVLVGLVLGAFFGLLAGFLRGWVDDLIMRMVDVLLSIPSLLLSLALITALGFGTVNVAIAVGLASVASFARIMRAEVLRVSNAEYVEAARASGVSWVGVLARHVLPNATGPVIALSALEFGQAVLAISALSFLGFGAPPPAPEWGSLVAGGRDFIATAWWLVTFPGLVIALTVLAANYISRSLERGAD</sequence>
<evidence type="ECO:0000313" key="11">
    <source>
        <dbReference type="Proteomes" id="UP000749311"/>
    </source>
</evidence>
<comment type="caution">
    <text evidence="10">The sequence shown here is derived from an EMBL/GenBank/DDBJ whole genome shotgun (WGS) entry which is preliminary data.</text>
</comment>
<feature type="transmembrane region" description="Helical" evidence="7">
    <location>
        <begin position="235"/>
        <end position="260"/>
    </location>
</feature>
<comment type="similarity">
    <text evidence="7">Belongs to the binding-protein-dependent transport system permease family.</text>
</comment>
<evidence type="ECO:0000256" key="2">
    <source>
        <dbReference type="ARBA" id="ARBA00022448"/>
    </source>
</evidence>
<evidence type="ECO:0000256" key="4">
    <source>
        <dbReference type="ARBA" id="ARBA00022692"/>
    </source>
</evidence>
<dbReference type="InterPro" id="IPR035906">
    <property type="entry name" value="MetI-like_sf"/>
</dbReference>
<evidence type="ECO:0000313" key="10">
    <source>
        <dbReference type="EMBL" id="NIH57835.1"/>
    </source>
</evidence>
<keyword evidence="5 7" id="KW-1133">Transmembrane helix</keyword>
<dbReference type="Gene3D" id="1.10.3720.10">
    <property type="entry name" value="MetI-like"/>
    <property type="match status" value="1"/>
</dbReference>
<dbReference type="Pfam" id="PF00528">
    <property type="entry name" value="BPD_transp_1"/>
    <property type="match status" value="1"/>
</dbReference>
<keyword evidence="6 7" id="KW-0472">Membrane</keyword>
<dbReference type="PANTHER" id="PTHR43386">
    <property type="entry name" value="OLIGOPEPTIDE TRANSPORT SYSTEM PERMEASE PROTEIN APPC"/>
    <property type="match status" value="1"/>
</dbReference>
<evidence type="ECO:0000256" key="8">
    <source>
        <dbReference type="SAM" id="MobiDB-lite"/>
    </source>
</evidence>
<evidence type="ECO:0000256" key="7">
    <source>
        <dbReference type="RuleBase" id="RU363032"/>
    </source>
</evidence>
<comment type="subcellular location">
    <subcellularLocation>
        <location evidence="1 7">Cell membrane</location>
        <topology evidence="1 7">Multi-pass membrane protein</topology>
    </subcellularLocation>
</comment>
<keyword evidence="11" id="KW-1185">Reference proteome</keyword>
<feature type="transmembrane region" description="Helical" evidence="7">
    <location>
        <begin position="280"/>
        <end position="302"/>
    </location>
</feature>
<organism evidence="10 11">
    <name type="scientific">Brooklawnia cerclae</name>
    <dbReference type="NCBI Taxonomy" id="349934"/>
    <lineage>
        <taxon>Bacteria</taxon>
        <taxon>Bacillati</taxon>
        <taxon>Actinomycetota</taxon>
        <taxon>Actinomycetes</taxon>
        <taxon>Propionibacteriales</taxon>
        <taxon>Propionibacteriaceae</taxon>
        <taxon>Brooklawnia</taxon>
    </lineage>
</organism>
<gene>
    <name evidence="10" type="ORF">FB473_002480</name>
</gene>
<protein>
    <submittedName>
        <fullName evidence="10">Peptide/nickel transport system permease protein</fullName>
    </submittedName>
</protein>
<dbReference type="Proteomes" id="UP000749311">
    <property type="component" value="Unassembled WGS sequence"/>
</dbReference>
<keyword evidence="3" id="KW-1003">Cell membrane</keyword>
<feature type="transmembrane region" description="Helical" evidence="7">
    <location>
        <begin position="118"/>
        <end position="142"/>
    </location>
</feature>
<dbReference type="CDD" id="cd06261">
    <property type="entry name" value="TM_PBP2"/>
    <property type="match status" value="1"/>
</dbReference>
<dbReference type="EMBL" id="JAAMOZ010000001">
    <property type="protein sequence ID" value="NIH57835.1"/>
    <property type="molecule type" value="Genomic_DNA"/>
</dbReference>
<dbReference type="SUPFAM" id="SSF161098">
    <property type="entry name" value="MetI-like"/>
    <property type="match status" value="1"/>
</dbReference>
<dbReference type="PANTHER" id="PTHR43386:SF25">
    <property type="entry name" value="PEPTIDE ABC TRANSPORTER PERMEASE PROTEIN"/>
    <property type="match status" value="1"/>
</dbReference>
<feature type="transmembrane region" description="Helical" evidence="7">
    <location>
        <begin position="49"/>
        <end position="70"/>
    </location>
</feature>
<feature type="domain" description="ABC transmembrane type-1" evidence="9">
    <location>
        <begin position="114"/>
        <end position="303"/>
    </location>
</feature>
<dbReference type="PROSITE" id="PS50928">
    <property type="entry name" value="ABC_TM1"/>
    <property type="match status" value="1"/>
</dbReference>
<dbReference type="RefSeq" id="WP_167168204.1">
    <property type="nucleotide sequence ID" value="NZ_BAAAOO010000007.1"/>
</dbReference>
<keyword evidence="2 7" id="KW-0813">Transport</keyword>
<reference evidence="10 11" key="1">
    <citation type="submission" date="2020-02" db="EMBL/GenBank/DDBJ databases">
        <title>Sequencing the genomes of 1000 actinobacteria strains.</title>
        <authorList>
            <person name="Klenk H.-P."/>
        </authorList>
    </citation>
    <scope>NUCLEOTIDE SEQUENCE [LARGE SCALE GENOMIC DNA]</scope>
    <source>
        <strain evidence="10 11">DSM 19609</strain>
    </source>
</reference>
<dbReference type="InterPro" id="IPR000515">
    <property type="entry name" value="MetI-like"/>
</dbReference>
<evidence type="ECO:0000256" key="3">
    <source>
        <dbReference type="ARBA" id="ARBA00022475"/>
    </source>
</evidence>
<name>A0ABX0SIN2_9ACTN</name>
<feature type="region of interest" description="Disordered" evidence="8">
    <location>
        <begin position="1"/>
        <end position="32"/>
    </location>
</feature>